<organism evidence="6 7">
    <name type="scientific">Helicobacter ganmani</name>
    <dbReference type="NCBI Taxonomy" id="60246"/>
    <lineage>
        <taxon>Bacteria</taxon>
        <taxon>Pseudomonadati</taxon>
        <taxon>Campylobacterota</taxon>
        <taxon>Epsilonproteobacteria</taxon>
        <taxon>Campylobacterales</taxon>
        <taxon>Helicobacteraceae</taxon>
        <taxon>Helicobacter</taxon>
    </lineage>
</organism>
<dbReference type="InterPro" id="IPR000673">
    <property type="entry name" value="Sig_transdc_resp-reg_Me-estase"/>
</dbReference>
<feature type="domain" description="CheB-type methylesterase" evidence="5">
    <location>
        <begin position="18"/>
        <end position="212"/>
    </location>
</feature>
<dbReference type="Proteomes" id="UP000256650">
    <property type="component" value="Unassembled WGS sequence"/>
</dbReference>
<evidence type="ECO:0000256" key="2">
    <source>
        <dbReference type="ARBA" id="ARBA00039140"/>
    </source>
</evidence>
<comment type="caution">
    <text evidence="6">The sequence shown here is derived from an EMBL/GenBank/DDBJ whole genome shotgun (WGS) entry which is preliminary data.</text>
</comment>
<dbReference type="GO" id="GO:0005737">
    <property type="term" value="C:cytoplasm"/>
    <property type="evidence" value="ECO:0007669"/>
    <property type="project" value="InterPro"/>
</dbReference>
<comment type="catalytic activity">
    <reaction evidence="3">
        <text>[protein]-L-glutamate 5-O-methyl ester + H2O = L-glutamyl-[protein] + methanol + H(+)</text>
        <dbReference type="Rhea" id="RHEA:23236"/>
        <dbReference type="Rhea" id="RHEA-COMP:10208"/>
        <dbReference type="Rhea" id="RHEA-COMP:10311"/>
        <dbReference type="ChEBI" id="CHEBI:15377"/>
        <dbReference type="ChEBI" id="CHEBI:15378"/>
        <dbReference type="ChEBI" id="CHEBI:17790"/>
        <dbReference type="ChEBI" id="CHEBI:29973"/>
        <dbReference type="ChEBI" id="CHEBI:82795"/>
        <dbReference type="EC" id="3.1.1.61"/>
    </reaction>
</comment>
<dbReference type="SUPFAM" id="SSF52738">
    <property type="entry name" value="Methylesterase CheB, C-terminal domain"/>
    <property type="match status" value="1"/>
</dbReference>
<keyword evidence="1 4" id="KW-0378">Hydrolase</keyword>
<dbReference type="PROSITE" id="PS50122">
    <property type="entry name" value="CHEB"/>
    <property type="match status" value="1"/>
</dbReference>
<feature type="active site" evidence="4">
    <location>
        <position position="32"/>
    </location>
</feature>
<name>A0A3D8IIL0_9HELI</name>
<dbReference type="GO" id="GO:0000156">
    <property type="term" value="F:phosphorelay response regulator activity"/>
    <property type="evidence" value="ECO:0007669"/>
    <property type="project" value="InterPro"/>
</dbReference>
<dbReference type="EC" id="3.1.1.61" evidence="2"/>
<proteinExistence type="predicted"/>
<feature type="active site" evidence="4">
    <location>
        <position position="58"/>
    </location>
</feature>
<gene>
    <name evidence="6" type="ORF">CQA43_00845</name>
</gene>
<dbReference type="PANTHER" id="PTHR42872:SF6">
    <property type="entry name" value="PROTEIN-GLUTAMATE METHYLESTERASE_PROTEIN-GLUTAMINE GLUTAMINASE"/>
    <property type="match status" value="1"/>
</dbReference>
<keyword evidence="7" id="KW-1185">Reference proteome</keyword>
<feature type="active site" evidence="4">
    <location>
        <position position="154"/>
    </location>
</feature>
<dbReference type="GO" id="GO:0006935">
    <property type="term" value="P:chemotaxis"/>
    <property type="evidence" value="ECO:0007669"/>
    <property type="project" value="UniProtKB-UniRule"/>
</dbReference>
<sequence>MTDINKKYHPDLLLKSDPYKGDGKKLIAIGASTGGVDAIAKILQTLPRNLPPIVITQHIPGNFSTSFAQRLNRISELDVYEVREKVILKDSCVYLAAGGLHMVLKRIRNDYYAEPQEGIRISRHCPSVDVMFRSVNNVAGKNVLAIIMTGMGDDGSIGIKELYNNGAYTIAQDEASCVVFGMPKQAIAKGAICEIVGLDSIGNKIVSFAGGNLKRIINEND</sequence>
<evidence type="ECO:0000313" key="7">
    <source>
        <dbReference type="Proteomes" id="UP000256650"/>
    </source>
</evidence>
<dbReference type="RefSeq" id="WP_115550725.1">
    <property type="nucleotide sequence ID" value="NZ_CAOOSM010000002.1"/>
</dbReference>
<dbReference type="AlphaFoldDB" id="A0A3D8IIL0"/>
<protein>
    <recommendedName>
        <fullName evidence="2">protein-glutamate methylesterase</fullName>
        <ecNumber evidence="2">3.1.1.61</ecNumber>
    </recommendedName>
</protein>
<evidence type="ECO:0000256" key="3">
    <source>
        <dbReference type="ARBA" id="ARBA00048267"/>
    </source>
</evidence>
<dbReference type="Gene3D" id="3.40.50.180">
    <property type="entry name" value="Methylesterase CheB, C-terminal domain"/>
    <property type="match status" value="1"/>
</dbReference>
<dbReference type="GeneID" id="82534842"/>
<evidence type="ECO:0000256" key="4">
    <source>
        <dbReference type="PROSITE-ProRule" id="PRU00050"/>
    </source>
</evidence>
<dbReference type="Pfam" id="PF01339">
    <property type="entry name" value="CheB_methylest"/>
    <property type="match status" value="1"/>
</dbReference>
<dbReference type="CDD" id="cd16432">
    <property type="entry name" value="CheB_Rec"/>
    <property type="match status" value="1"/>
</dbReference>
<dbReference type="InterPro" id="IPR035909">
    <property type="entry name" value="CheB_C"/>
</dbReference>
<reference evidence="6 7" key="1">
    <citation type="submission" date="2018-04" db="EMBL/GenBank/DDBJ databases">
        <title>Novel Campyloabacter and Helicobacter Species and Strains.</title>
        <authorList>
            <person name="Mannion A.J."/>
            <person name="Shen Z."/>
            <person name="Fox J.G."/>
        </authorList>
    </citation>
    <scope>NUCLEOTIDE SEQUENCE [LARGE SCALE GENOMIC DNA]</scope>
    <source>
        <strain evidence="6 7">MIT 99-5101</strain>
    </source>
</reference>
<dbReference type="EMBL" id="NXLS01000001">
    <property type="protein sequence ID" value="RDU64391.1"/>
    <property type="molecule type" value="Genomic_DNA"/>
</dbReference>
<accession>A0A3D8IIL0</accession>
<dbReference type="GO" id="GO:0008984">
    <property type="term" value="F:protein-glutamate methylesterase activity"/>
    <property type="evidence" value="ECO:0007669"/>
    <property type="project" value="UniProtKB-EC"/>
</dbReference>
<dbReference type="PANTHER" id="PTHR42872">
    <property type="entry name" value="PROTEIN-GLUTAMATE METHYLESTERASE/PROTEIN-GLUTAMINE GLUTAMINASE"/>
    <property type="match status" value="1"/>
</dbReference>
<dbReference type="OrthoDB" id="9793421at2"/>
<evidence type="ECO:0000313" key="6">
    <source>
        <dbReference type="EMBL" id="RDU64391.1"/>
    </source>
</evidence>
<evidence type="ECO:0000256" key="1">
    <source>
        <dbReference type="ARBA" id="ARBA00022801"/>
    </source>
</evidence>
<evidence type="ECO:0000259" key="5">
    <source>
        <dbReference type="PROSITE" id="PS50122"/>
    </source>
</evidence>
<keyword evidence="4" id="KW-0145">Chemotaxis</keyword>